<dbReference type="EMBL" id="QGKX02001521">
    <property type="protein sequence ID" value="KAF3506678.1"/>
    <property type="molecule type" value="Genomic_DNA"/>
</dbReference>
<proteinExistence type="inferred from homology"/>
<comment type="similarity">
    <text evidence="1">Belongs to the glycosyltransferase 1 family. Plant sucrose synthase subfamily.</text>
</comment>
<accession>A0A8S9NNJ6</accession>
<protein>
    <recommendedName>
        <fullName evidence="2">sucrose synthase</fullName>
        <ecNumber evidence="2">2.4.1.13</ecNumber>
    </recommendedName>
</protein>
<dbReference type="Pfam" id="PF00862">
    <property type="entry name" value="GT-B_Sucrose_synth"/>
    <property type="match status" value="1"/>
</dbReference>
<dbReference type="GO" id="GO:0016157">
    <property type="term" value="F:sucrose synthase activity"/>
    <property type="evidence" value="ECO:0007669"/>
    <property type="project" value="UniProtKB-EC"/>
</dbReference>
<dbReference type="Proteomes" id="UP000712600">
    <property type="component" value="Unassembled WGS sequence"/>
</dbReference>
<dbReference type="GO" id="GO:0005985">
    <property type="term" value="P:sucrose metabolic process"/>
    <property type="evidence" value="ECO:0007669"/>
    <property type="project" value="InterPro"/>
</dbReference>
<dbReference type="AlphaFoldDB" id="A0A8S9NNJ6"/>
<organism evidence="7 8">
    <name type="scientific">Brassica cretica</name>
    <name type="common">Mustard</name>
    <dbReference type="NCBI Taxonomy" id="69181"/>
    <lineage>
        <taxon>Eukaryota</taxon>
        <taxon>Viridiplantae</taxon>
        <taxon>Streptophyta</taxon>
        <taxon>Embryophyta</taxon>
        <taxon>Tracheophyta</taxon>
        <taxon>Spermatophyta</taxon>
        <taxon>Magnoliopsida</taxon>
        <taxon>eudicotyledons</taxon>
        <taxon>Gunneridae</taxon>
        <taxon>Pentapetalae</taxon>
        <taxon>rosids</taxon>
        <taxon>malvids</taxon>
        <taxon>Brassicales</taxon>
        <taxon>Brassicaceae</taxon>
        <taxon>Brassiceae</taxon>
        <taxon>Brassica</taxon>
    </lineage>
</organism>
<feature type="domain" description="Sucrose synthase first GT-B" evidence="6">
    <location>
        <begin position="24"/>
        <end position="55"/>
    </location>
</feature>
<evidence type="ECO:0000259" key="6">
    <source>
        <dbReference type="Pfam" id="PF00862"/>
    </source>
</evidence>
<sequence>MTMAKRALEFGNEPELFVQLLLCSVYYIAHALEKTKYPDSDIYWEDFDNKYHFSLHGRSIRKPWSFYTPGTIQSSFTASMCLIQSSTYSHQEQA</sequence>
<dbReference type="InterPro" id="IPR000368">
    <property type="entry name" value="Sucrose_synth_GT-B1"/>
</dbReference>
<evidence type="ECO:0000256" key="2">
    <source>
        <dbReference type="ARBA" id="ARBA00012540"/>
    </source>
</evidence>
<dbReference type="EC" id="2.4.1.13" evidence="2"/>
<comment type="catalytic activity">
    <reaction evidence="5">
        <text>an NDP-alpha-D-glucose + D-fructose = a ribonucleoside 5'-diphosphate + sucrose + H(+)</text>
        <dbReference type="Rhea" id="RHEA:16241"/>
        <dbReference type="ChEBI" id="CHEBI:15378"/>
        <dbReference type="ChEBI" id="CHEBI:17992"/>
        <dbReference type="ChEBI" id="CHEBI:37721"/>
        <dbReference type="ChEBI" id="CHEBI:57930"/>
        <dbReference type="ChEBI" id="CHEBI:76533"/>
        <dbReference type="EC" id="2.4.1.13"/>
    </reaction>
</comment>
<evidence type="ECO:0000256" key="1">
    <source>
        <dbReference type="ARBA" id="ARBA00005894"/>
    </source>
</evidence>
<reference evidence="7" key="1">
    <citation type="submission" date="2019-12" db="EMBL/GenBank/DDBJ databases">
        <title>Genome sequencing and annotation of Brassica cretica.</title>
        <authorList>
            <person name="Studholme D.J."/>
            <person name="Sarris P."/>
        </authorList>
    </citation>
    <scope>NUCLEOTIDE SEQUENCE</scope>
    <source>
        <strain evidence="7">PFS-109/04</strain>
        <tissue evidence="7">Leaf</tissue>
    </source>
</reference>
<dbReference type="InterPro" id="IPR012820">
    <property type="entry name" value="Sucrose_synthase_pln/cyn"/>
</dbReference>
<evidence type="ECO:0000313" key="8">
    <source>
        <dbReference type="Proteomes" id="UP000712600"/>
    </source>
</evidence>
<keyword evidence="4" id="KW-0808">Transferase</keyword>
<comment type="caution">
    <text evidence="7">The sequence shown here is derived from an EMBL/GenBank/DDBJ whole genome shotgun (WGS) entry which is preliminary data.</text>
</comment>
<evidence type="ECO:0000313" key="7">
    <source>
        <dbReference type="EMBL" id="KAF3506678.1"/>
    </source>
</evidence>
<dbReference type="PANTHER" id="PTHR45839:SF13">
    <property type="entry name" value="SUCROSE SYNTHASE 3"/>
    <property type="match status" value="1"/>
</dbReference>
<evidence type="ECO:0000256" key="5">
    <source>
        <dbReference type="ARBA" id="ARBA00049030"/>
    </source>
</evidence>
<name>A0A8S9NNJ6_BRACR</name>
<keyword evidence="3" id="KW-0328">Glycosyltransferase</keyword>
<dbReference type="PANTHER" id="PTHR45839">
    <property type="match status" value="1"/>
</dbReference>
<evidence type="ECO:0000256" key="3">
    <source>
        <dbReference type="ARBA" id="ARBA00022676"/>
    </source>
</evidence>
<gene>
    <name evidence="7" type="ORF">F2Q69_00000766</name>
</gene>
<evidence type="ECO:0000256" key="4">
    <source>
        <dbReference type="ARBA" id="ARBA00022679"/>
    </source>
</evidence>
<dbReference type="Gene3D" id="3.40.50.2000">
    <property type="entry name" value="Glycogen Phosphorylase B"/>
    <property type="match status" value="1"/>
</dbReference>